<keyword evidence="1" id="KW-0812">Transmembrane</keyword>
<dbReference type="EMBL" id="JXSQ01000015">
    <property type="protein sequence ID" value="KIP52115.1"/>
    <property type="molecule type" value="Genomic_DNA"/>
</dbReference>
<evidence type="ECO:0000256" key="1">
    <source>
        <dbReference type="SAM" id="Phobius"/>
    </source>
</evidence>
<keyword evidence="1" id="KW-1133">Transmembrane helix</keyword>
<keyword evidence="3" id="KW-1185">Reference proteome</keyword>
<feature type="transmembrane region" description="Helical" evidence="1">
    <location>
        <begin position="240"/>
        <end position="261"/>
    </location>
</feature>
<name>A0A0D0H4S5_9MICO</name>
<sequence>MIALTRTVTAELRKLLTLPGIWIALAVTVLGSVAITLLNALMQRDAVLAGDTSRLADTSTFESSFAAAPVIGVVGSVVIGALAIGSEYTADRAESGGARQIATSLSATPNRWLLFTSKLVVVTLLTVVSAAVSIPGNYAIALAVTRGLGTETVTLDEAVARSLGAALYWLLMGLIAFAITALAGSAMIPLAVLITNSSVVPFSLLLSHVTPLAEWLPDAAGRKLFGFPDQLVVQGNLDTLTGGLAMAAWAIALVTAAGIVFHRRDA</sequence>
<reference evidence="2 3" key="1">
    <citation type="submission" date="2015-01" db="EMBL/GenBank/DDBJ databases">
        <title>Draft genome sequence of Leucobacter komagatae strain VKM ST2845.</title>
        <authorList>
            <person name="Karlyshev A.V."/>
            <person name="Kudryashova E.B."/>
        </authorList>
    </citation>
    <scope>NUCLEOTIDE SEQUENCE [LARGE SCALE GENOMIC DNA]</scope>
    <source>
        <strain evidence="2 3">VKM ST2845</strain>
    </source>
</reference>
<feature type="transmembrane region" description="Helical" evidence="1">
    <location>
        <begin position="119"/>
        <end position="145"/>
    </location>
</feature>
<organism evidence="2 3">
    <name type="scientific">Leucobacter komagatae</name>
    <dbReference type="NCBI Taxonomy" id="55969"/>
    <lineage>
        <taxon>Bacteria</taxon>
        <taxon>Bacillati</taxon>
        <taxon>Actinomycetota</taxon>
        <taxon>Actinomycetes</taxon>
        <taxon>Micrococcales</taxon>
        <taxon>Microbacteriaceae</taxon>
        <taxon>Leucobacter</taxon>
    </lineage>
</organism>
<keyword evidence="1" id="KW-0472">Membrane</keyword>
<feature type="transmembrane region" description="Helical" evidence="1">
    <location>
        <begin position="166"/>
        <end position="194"/>
    </location>
</feature>
<dbReference type="OrthoDB" id="3294220at2"/>
<accession>A0A0D0H4S5</accession>
<comment type="caution">
    <text evidence="2">The sequence shown here is derived from an EMBL/GenBank/DDBJ whole genome shotgun (WGS) entry which is preliminary data.</text>
</comment>
<dbReference type="Proteomes" id="UP000032120">
    <property type="component" value="Unassembled WGS sequence"/>
</dbReference>
<feature type="transmembrane region" description="Helical" evidence="1">
    <location>
        <begin position="63"/>
        <end position="84"/>
    </location>
</feature>
<evidence type="ECO:0000313" key="2">
    <source>
        <dbReference type="EMBL" id="KIP52115.1"/>
    </source>
</evidence>
<evidence type="ECO:0000313" key="3">
    <source>
        <dbReference type="Proteomes" id="UP000032120"/>
    </source>
</evidence>
<gene>
    <name evidence="2" type="ORF">SD72_11265</name>
</gene>
<dbReference type="RefSeq" id="WP_042544559.1">
    <property type="nucleotide sequence ID" value="NZ_JXSQ01000015.1"/>
</dbReference>
<proteinExistence type="predicted"/>
<feature type="transmembrane region" description="Helical" evidence="1">
    <location>
        <begin position="20"/>
        <end position="42"/>
    </location>
</feature>
<protein>
    <submittedName>
        <fullName evidence="2">Uncharacterized protein</fullName>
    </submittedName>
</protein>
<dbReference type="AlphaFoldDB" id="A0A0D0H4S5"/>